<dbReference type="SMART" id="SM00421">
    <property type="entry name" value="HTH_LUXR"/>
    <property type="match status" value="1"/>
</dbReference>
<evidence type="ECO:0000313" key="2">
    <source>
        <dbReference type="EMBL" id="GAA1914674.1"/>
    </source>
</evidence>
<gene>
    <name evidence="2" type="ORF">GCM10009775_04060</name>
</gene>
<dbReference type="Proteomes" id="UP001501343">
    <property type="component" value="Unassembled WGS sequence"/>
</dbReference>
<dbReference type="RefSeq" id="WP_248148942.1">
    <property type="nucleotide sequence ID" value="NZ_BAAAOF010000001.1"/>
</dbReference>
<dbReference type="SUPFAM" id="SSF46894">
    <property type="entry name" value="C-terminal effector domain of the bipartite response regulators"/>
    <property type="match status" value="1"/>
</dbReference>
<name>A0ABN2PBE3_9MICO</name>
<evidence type="ECO:0000259" key="1">
    <source>
        <dbReference type="SMART" id="SM00421"/>
    </source>
</evidence>
<accession>A0ABN2PBE3</accession>
<dbReference type="InterPro" id="IPR016032">
    <property type="entry name" value="Sig_transdc_resp-reg_C-effctor"/>
</dbReference>
<comment type="caution">
    <text evidence="2">The sequence shown here is derived from an EMBL/GenBank/DDBJ whole genome shotgun (WGS) entry which is preliminary data.</text>
</comment>
<evidence type="ECO:0000313" key="3">
    <source>
        <dbReference type="Proteomes" id="UP001501343"/>
    </source>
</evidence>
<dbReference type="EMBL" id="BAAAOF010000001">
    <property type="protein sequence ID" value="GAA1914674.1"/>
    <property type="molecule type" value="Genomic_DNA"/>
</dbReference>
<protein>
    <recommendedName>
        <fullName evidence="1">HTH luxR-type domain-containing protein</fullName>
    </recommendedName>
</protein>
<keyword evidence="3" id="KW-1185">Reference proteome</keyword>
<dbReference type="InterPro" id="IPR000792">
    <property type="entry name" value="Tscrpt_reg_LuxR_C"/>
</dbReference>
<dbReference type="CDD" id="cd06170">
    <property type="entry name" value="LuxR_C_like"/>
    <property type="match status" value="1"/>
</dbReference>
<dbReference type="Gene3D" id="1.10.10.10">
    <property type="entry name" value="Winged helix-like DNA-binding domain superfamily/Winged helix DNA-binding domain"/>
    <property type="match status" value="1"/>
</dbReference>
<reference evidence="2 3" key="1">
    <citation type="journal article" date="2019" name="Int. J. Syst. Evol. Microbiol.">
        <title>The Global Catalogue of Microorganisms (GCM) 10K type strain sequencing project: providing services to taxonomists for standard genome sequencing and annotation.</title>
        <authorList>
            <consortium name="The Broad Institute Genomics Platform"/>
            <consortium name="The Broad Institute Genome Sequencing Center for Infectious Disease"/>
            <person name="Wu L."/>
            <person name="Ma J."/>
        </authorList>
    </citation>
    <scope>NUCLEOTIDE SEQUENCE [LARGE SCALE GENOMIC DNA]</scope>
    <source>
        <strain evidence="2 3">JCM 14900</strain>
    </source>
</reference>
<dbReference type="InterPro" id="IPR036388">
    <property type="entry name" value="WH-like_DNA-bd_sf"/>
</dbReference>
<dbReference type="Pfam" id="PF00196">
    <property type="entry name" value="GerE"/>
    <property type="match status" value="1"/>
</dbReference>
<sequence>MISRPFDLFDPLLQRVLTSRPTSVTELSELAGSIGWDGQDALATLEDLGIAEQSDGELRITDPVRALAARAARALEAQRQSIDETATLLAAIPHLMNHSVAEPTGAGSDRMIGDIVRGHDEVWESWWRNSAHLQPNRPGVVTPDAVMLKGQVLEDIERVAADFIERGFHMRVILDIEECFGPEGDIEPWLQAQLDAGVEVRAMSDPPSWFYVDDGVIGGIPLTWGQGNPAGMVILHDSPLLALAAAFFESLWTAAIPIGGTVAGWEPVLELLAIGRSDKQIADALGLSLRTVRRRIAEAMDDLRAPTRFELGAAWARRAS</sequence>
<proteinExistence type="predicted"/>
<feature type="domain" description="HTH luxR-type" evidence="1">
    <location>
        <begin position="268"/>
        <end position="316"/>
    </location>
</feature>
<organism evidence="2 3">
    <name type="scientific">Microbacterium aoyamense</name>
    <dbReference type="NCBI Taxonomy" id="344166"/>
    <lineage>
        <taxon>Bacteria</taxon>
        <taxon>Bacillati</taxon>
        <taxon>Actinomycetota</taxon>
        <taxon>Actinomycetes</taxon>
        <taxon>Micrococcales</taxon>
        <taxon>Microbacteriaceae</taxon>
        <taxon>Microbacterium</taxon>
    </lineage>
</organism>